<keyword evidence="4" id="KW-1133">Transmembrane helix</keyword>
<evidence type="ECO:0000259" key="5">
    <source>
        <dbReference type="PROSITE" id="PS50202"/>
    </source>
</evidence>
<feature type="domain" description="MSP" evidence="5">
    <location>
        <begin position="5"/>
        <end position="124"/>
    </location>
</feature>
<dbReference type="InterPro" id="IPR000535">
    <property type="entry name" value="MSP_dom"/>
</dbReference>
<organism evidence="6 7">
    <name type="scientific">Heracleum sosnowskyi</name>
    <dbReference type="NCBI Taxonomy" id="360622"/>
    <lineage>
        <taxon>Eukaryota</taxon>
        <taxon>Viridiplantae</taxon>
        <taxon>Streptophyta</taxon>
        <taxon>Embryophyta</taxon>
        <taxon>Tracheophyta</taxon>
        <taxon>Spermatophyta</taxon>
        <taxon>Magnoliopsida</taxon>
        <taxon>eudicotyledons</taxon>
        <taxon>Gunneridae</taxon>
        <taxon>Pentapetalae</taxon>
        <taxon>asterids</taxon>
        <taxon>campanulids</taxon>
        <taxon>Apiales</taxon>
        <taxon>Apiaceae</taxon>
        <taxon>Apioideae</taxon>
        <taxon>apioid superclade</taxon>
        <taxon>Tordylieae</taxon>
        <taxon>Tordyliinae</taxon>
        <taxon>Heracleum</taxon>
    </lineage>
</organism>
<comment type="similarity">
    <text evidence="1">Belongs to the VAMP-associated protein (VAP) (TC 9.B.17) family.</text>
</comment>
<feature type="coiled-coil region" evidence="2">
    <location>
        <begin position="283"/>
        <end position="324"/>
    </location>
</feature>
<feature type="transmembrane region" description="Helical" evidence="4">
    <location>
        <begin position="339"/>
        <end position="360"/>
    </location>
</feature>
<proteinExistence type="inferred from homology"/>
<dbReference type="PANTHER" id="PTHR10809">
    <property type="entry name" value="VESICLE-ASSOCIATED MEMBRANE PROTEIN-ASSOCIATED PROTEIN"/>
    <property type="match status" value="1"/>
</dbReference>
<evidence type="ECO:0000313" key="6">
    <source>
        <dbReference type="EMBL" id="KAK1370591.1"/>
    </source>
</evidence>
<dbReference type="PANTHER" id="PTHR10809:SF45">
    <property type="entry name" value="VESICLE-ASSOCIATED PROTEIN 2-2"/>
    <property type="match status" value="1"/>
</dbReference>
<dbReference type="Gene3D" id="2.60.40.10">
    <property type="entry name" value="Immunoglobulins"/>
    <property type="match status" value="1"/>
</dbReference>
<feature type="region of interest" description="Disordered" evidence="3">
    <location>
        <begin position="152"/>
        <end position="171"/>
    </location>
</feature>
<dbReference type="GO" id="GO:0005789">
    <property type="term" value="C:endoplasmic reticulum membrane"/>
    <property type="evidence" value="ECO:0007669"/>
    <property type="project" value="InterPro"/>
</dbReference>
<feature type="compositionally biased region" description="Polar residues" evidence="3">
    <location>
        <begin position="155"/>
        <end position="166"/>
    </location>
</feature>
<dbReference type="InterPro" id="IPR008962">
    <property type="entry name" value="PapD-like_sf"/>
</dbReference>
<dbReference type="Pfam" id="PF00635">
    <property type="entry name" value="Motile_Sperm"/>
    <property type="match status" value="1"/>
</dbReference>
<evidence type="ECO:0000256" key="4">
    <source>
        <dbReference type="SAM" id="Phobius"/>
    </source>
</evidence>
<evidence type="ECO:0000256" key="2">
    <source>
        <dbReference type="SAM" id="Coils"/>
    </source>
</evidence>
<name>A0AAD8MEJ3_9APIA</name>
<sequence length="363" mass="41170">MTTELLDIQPQELKFLFELKKQSSCSVRLVNKTNQHVAFKVKTTSPKKYCVRPNTGVVKPKEICDFTVTMQAQRVIPPDMICKDKFLLQCTVVPAGMTEEDITSATFTKDGKYVEEKKLRVILVSPPNSPILSPVNGTPKQVQVYDVPIPEHQHPNYTGNFSPRQTVTEDTRETKMDAAEDLKPVKHETAEDLKPVKHETAEDLNPAKRETAEDLNPAKCETAEELILSKDFEQDLNGHVVSKTVKDVEEMKVVKDTEEQKAPTAVESKITRDGDELKLVKDIEEVKSKLREFESKLNEAERTISKLTEEKRQNTHDRENLKQELGLMRSKRSGQKAQAGFPLLFVCMVALVSVWLGYLVHKQ</sequence>
<comment type="caution">
    <text evidence="6">The sequence shown here is derived from an EMBL/GenBank/DDBJ whole genome shotgun (WGS) entry which is preliminary data.</text>
</comment>
<dbReference type="AlphaFoldDB" id="A0AAD8MEJ3"/>
<dbReference type="PIRSF" id="PIRSF019693">
    <property type="entry name" value="VAMP-associated"/>
    <property type="match status" value="1"/>
</dbReference>
<dbReference type="InterPro" id="IPR016763">
    <property type="entry name" value="VAP"/>
</dbReference>
<evidence type="ECO:0000256" key="3">
    <source>
        <dbReference type="SAM" id="MobiDB-lite"/>
    </source>
</evidence>
<dbReference type="FunFam" id="2.60.40.10:FF:000813">
    <property type="entry name" value="Vesicle-associated protein 1-1"/>
    <property type="match status" value="1"/>
</dbReference>
<keyword evidence="4" id="KW-0472">Membrane</keyword>
<keyword evidence="7" id="KW-1185">Reference proteome</keyword>
<dbReference type="PROSITE" id="PS50202">
    <property type="entry name" value="MSP"/>
    <property type="match status" value="1"/>
</dbReference>
<keyword evidence="2" id="KW-0175">Coiled coil</keyword>
<evidence type="ECO:0000313" key="7">
    <source>
        <dbReference type="Proteomes" id="UP001237642"/>
    </source>
</evidence>
<keyword evidence="4" id="KW-0812">Transmembrane</keyword>
<reference evidence="6" key="1">
    <citation type="submission" date="2023-02" db="EMBL/GenBank/DDBJ databases">
        <title>Genome of toxic invasive species Heracleum sosnowskyi carries increased number of genes despite the absence of recent whole-genome duplications.</title>
        <authorList>
            <person name="Schelkunov M."/>
            <person name="Shtratnikova V."/>
            <person name="Makarenko M."/>
            <person name="Klepikova A."/>
            <person name="Omelchenko D."/>
            <person name="Novikova G."/>
            <person name="Obukhova E."/>
            <person name="Bogdanov V."/>
            <person name="Penin A."/>
            <person name="Logacheva M."/>
        </authorList>
    </citation>
    <scope>NUCLEOTIDE SEQUENCE</scope>
    <source>
        <strain evidence="6">Hsosn_3</strain>
        <tissue evidence="6">Leaf</tissue>
    </source>
</reference>
<gene>
    <name evidence="6" type="ORF">POM88_036683</name>
</gene>
<dbReference type="Proteomes" id="UP001237642">
    <property type="component" value="Unassembled WGS sequence"/>
</dbReference>
<dbReference type="GO" id="GO:0005886">
    <property type="term" value="C:plasma membrane"/>
    <property type="evidence" value="ECO:0007669"/>
    <property type="project" value="TreeGrafter"/>
</dbReference>
<dbReference type="GO" id="GO:0061817">
    <property type="term" value="P:endoplasmic reticulum-plasma membrane tethering"/>
    <property type="evidence" value="ECO:0007669"/>
    <property type="project" value="TreeGrafter"/>
</dbReference>
<dbReference type="GO" id="GO:0090158">
    <property type="term" value="P:endoplasmic reticulum membrane organization"/>
    <property type="evidence" value="ECO:0007669"/>
    <property type="project" value="TreeGrafter"/>
</dbReference>
<dbReference type="InterPro" id="IPR013783">
    <property type="entry name" value="Ig-like_fold"/>
</dbReference>
<protein>
    <submittedName>
        <fullName evidence="6">Vesicle-associated protein 1-2</fullName>
    </submittedName>
</protein>
<reference evidence="6" key="2">
    <citation type="submission" date="2023-05" db="EMBL/GenBank/DDBJ databases">
        <authorList>
            <person name="Schelkunov M.I."/>
        </authorList>
    </citation>
    <scope>NUCLEOTIDE SEQUENCE</scope>
    <source>
        <strain evidence="6">Hsosn_3</strain>
        <tissue evidence="6">Leaf</tissue>
    </source>
</reference>
<accession>A0AAD8MEJ3</accession>
<dbReference type="SUPFAM" id="SSF49354">
    <property type="entry name" value="PapD-like"/>
    <property type="match status" value="1"/>
</dbReference>
<evidence type="ECO:0000256" key="1">
    <source>
        <dbReference type="ARBA" id="ARBA00008932"/>
    </source>
</evidence>
<dbReference type="EMBL" id="JAUIZM010000008">
    <property type="protein sequence ID" value="KAK1370591.1"/>
    <property type="molecule type" value="Genomic_DNA"/>
</dbReference>